<protein>
    <submittedName>
        <fullName evidence="2">Uncharacterized protein</fullName>
    </submittedName>
</protein>
<gene>
    <name evidence="2" type="ORF">NG800_019160</name>
</gene>
<organism evidence="2 3">
    <name type="scientific">Epilithonimonas ginsengisoli</name>
    <dbReference type="NCBI Taxonomy" id="1245592"/>
    <lineage>
        <taxon>Bacteria</taxon>
        <taxon>Pseudomonadati</taxon>
        <taxon>Bacteroidota</taxon>
        <taxon>Flavobacteriia</taxon>
        <taxon>Flavobacteriales</taxon>
        <taxon>Weeksellaceae</taxon>
        <taxon>Chryseobacterium group</taxon>
        <taxon>Epilithonimonas</taxon>
    </lineage>
</organism>
<dbReference type="EMBL" id="JAMXLT020000061">
    <property type="protein sequence ID" value="MDW8551045.1"/>
    <property type="molecule type" value="Genomic_DNA"/>
</dbReference>
<evidence type="ECO:0000313" key="2">
    <source>
        <dbReference type="EMBL" id="MDW8551045.1"/>
    </source>
</evidence>
<sequence>MESHPLFRSGTLGKYGFQNKTDKKTAKLGRASHAKAGQKLTA</sequence>
<keyword evidence="3" id="KW-1185">Reference proteome</keyword>
<evidence type="ECO:0000256" key="1">
    <source>
        <dbReference type="SAM" id="MobiDB-lite"/>
    </source>
</evidence>
<evidence type="ECO:0000313" key="3">
    <source>
        <dbReference type="Proteomes" id="UP001204439"/>
    </source>
</evidence>
<name>A0ABU4JN13_9FLAO</name>
<comment type="caution">
    <text evidence="2">The sequence shown here is derived from an EMBL/GenBank/DDBJ whole genome shotgun (WGS) entry which is preliminary data.</text>
</comment>
<accession>A0ABU4JN13</accession>
<reference evidence="2 3" key="1">
    <citation type="submission" date="2023-11" db="EMBL/GenBank/DDBJ databases">
        <title>First isolation, identification, and characterization of non-pathogenic Epilithonimonas ginsengisoli isolated from diseased farmed rainbow trout (Oncorhynchus mykiss) in Chile.</title>
        <authorList>
            <person name="Miranda C.D."/>
            <person name="Irgang R."/>
            <person name="Concha C."/>
            <person name="Rojas R."/>
            <person name="Avendano R."/>
        </authorList>
    </citation>
    <scope>NUCLEOTIDE SEQUENCE [LARGE SCALE GENOMIC DNA]</scope>
    <source>
        <strain evidence="2 3">FP99</strain>
    </source>
</reference>
<feature type="region of interest" description="Disordered" evidence="1">
    <location>
        <begin position="1"/>
        <end position="42"/>
    </location>
</feature>
<dbReference type="RefSeq" id="WP_256333851.1">
    <property type="nucleotide sequence ID" value="NZ_JAMXLT020000061.1"/>
</dbReference>
<proteinExistence type="predicted"/>
<dbReference type="Proteomes" id="UP001204439">
    <property type="component" value="Unassembled WGS sequence"/>
</dbReference>